<dbReference type="GO" id="GO:0000978">
    <property type="term" value="F:RNA polymerase II cis-regulatory region sequence-specific DNA binding"/>
    <property type="evidence" value="ECO:0007669"/>
    <property type="project" value="TreeGrafter"/>
</dbReference>
<dbReference type="SMART" id="SM00717">
    <property type="entry name" value="SANT"/>
    <property type="match status" value="3"/>
</dbReference>
<dbReference type="EnsemblProtists" id="EOD22703">
    <property type="protein sequence ID" value="EOD22703"/>
    <property type="gene ID" value="EMIHUDRAFT_60760"/>
</dbReference>
<keyword evidence="7" id="KW-1185">Reference proteome</keyword>
<evidence type="ECO:0000259" key="4">
    <source>
        <dbReference type="PROSITE" id="PS50090"/>
    </source>
</evidence>
<dbReference type="Gene3D" id="1.10.10.60">
    <property type="entry name" value="Homeodomain-like"/>
    <property type="match status" value="3"/>
</dbReference>
<dbReference type="PROSITE" id="PS51294">
    <property type="entry name" value="HTH_MYB"/>
    <property type="match status" value="3"/>
</dbReference>
<evidence type="ECO:0000259" key="5">
    <source>
        <dbReference type="PROSITE" id="PS51294"/>
    </source>
</evidence>
<dbReference type="GO" id="GO:0000981">
    <property type="term" value="F:DNA-binding transcription factor activity, RNA polymerase II-specific"/>
    <property type="evidence" value="ECO:0007669"/>
    <property type="project" value="TreeGrafter"/>
</dbReference>
<dbReference type="PANTHER" id="PTHR45614:SF232">
    <property type="entry name" value="TRANSCRIPTION FACTOR MYB3R-2"/>
    <property type="match status" value="1"/>
</dbReference>
<dbReference type="Pfam" id="PF00249">
    <property type="entry name" value="Myb_DNA-binding"/>
    <property type="match status" value="3"/>
</dbReference>
<evidence type="ECO:0000256" key="2">
    <source>
        <dbReference type="ARBA" id="ARBA00023125"/>
    </source>
</evidence>
<dbReference type="InterPro" id="IPR009057">
    <property type="entry name" value="Homeodomain-like_sf"/>
</dbReference>
<keyword evidence="2" id="KW-0238">DNA-binding</keyword>
<dbReference type="FunFam" id="1.10.10.60:FF:000010">
    <property type="entry name" value="Transcriptional activator Myb isoform A"/>
    <property type="match status" value="1"/>
</dbReference>
<feature type="domain" description="Myb-like" evidence="4">
    <location>
        <begin position="60"/>
        <end position="108"/>
    </location>
</feature>
<dbReference type="KEGG" id="ehx:EMIHUDRAFT_60760"/>
<dbReference type="InterPro" id="IPR017930">
    <property type="entry name" value="Myb_dom"/>
</dbReference>
<dbReference type="PANTHER" id="PTHR45614">
    <property type="entry name" value="MYB PROTEIN-RELATED"/>
    <property type="match status" value="1"/>
</dbReference>
<dbReference type="STRING" id="2903.R1CIM3"/>
<proteinExistence type="predicted"/>
<feature type="domain" description="Myb-like" evidence="4">
    <location>
        <begin position="109"/>
        <end position="152"/>
    </location>
</feature>
<dbReference type="SUPFAM" id="SSF46689">
    <property type="entry name" value="Homeodomain-like"/>
    <property type="match status" value="2"/>
</dbReference>
<dbReference type="HOGENOM" id="CLU_028567_26_0_1"/>
<dbReference type="Proteomes" id="UP000013827">
    <property type="component" value="Unassembled WGS sequence"/>
</dbReference>
<accession>A0A0D3JGR8</accession>
<feature type="domain" description="HTH myb-type" evidence="5">
    <location>
        <begin position="59"/>
        <end position="108"/>
    </location>
</feature>
<dbReference type="RefSeq" id="XP_005775132.1">
    <property type="nucleotide sequence ID" value="XM_005775075.1"/>
</dbReference>
<evidence type="ECO:0000256" key="3">
    <source>
        <dbReference type="SAM" id="MobiDB-lite"/>
    </source>
</evidence>
<dbReference type="GO" id="GO:0005634">
    <property type="term" value="C:nucleus"/>
    <property type="evidence" value="ECO:0007669"/>
    <property type="project" value="TreeGrafter"/>
</dbReference>
<dbReference type="eggNOG" id="KOG0048">
    <property type="taxonomic scope" value="Eukaryota"/>
</dbReference>
<protein>
    <submittedName>
        <fullName evidence="6">Uncharacterized protein</fullName>
    </submittedName>
</protein>
<dbReference type="AlphaFoldDB" id="A0A0D3JGR8"/>
<feature type="domain" description="Myb-like" evidence="4">
    <location>
        <begin position="1"/>
        <end position="48"/>
    </location>
</feature>
<dbReference type="InterPro" id="IPR001005">
    <property type="entry name" value="SANT/Myb"/>
</dbReference>
<evidence type="ECO:0000313" key="7">
    <source>
        <dbReference type="Proteomes" id="UP000013827"/>
    </source>
</evidence>
<evidence type="ECO:0000256" key="1">
    <source>
        <dbReference type="ARBA" id="ARBA00022737"/>
    </source>
</evidence>
<feature type="domain" description="HTH myb-type" evidence="5">
    <location>
        <begin position="1"/>
        <end position="52"/>
    </location>
</feature>
<name>A0A0D3JGR8_EMIH1</name>
<dbReference type="PaxDb" id="2903-EOD22703"/>
<feature type="domain" description="HTH myb-type" evidence="5">
    <location>
        <begin position="109"/>
        <end position="152"/>
    </location>
</feature>
<reference evidence="7" key="1">
    <citation type="journal article" date="2013" name="Nature">
        <title>Pan genome of the phytoplankton Emiliania underpins its global distribution.</title>
        <authorList>
            <person name="Read B.A."/>
            <person name="Kegel J."/>
            <person name="Klute M.J."/>
            <person name="Kuo A."/>
            <person name="Lefebvre S.C."/>
            <person name="Maumus F."/>
            <person name="Mayer C."/>
            <person name="Miller J."/>
            <person name="Monier A."/>
            <person name="Salamov A."/>
            <person name="Young J."/>
            <person name="Aguilar M."/>
            <person name="Claverie J.M."/>
            <person name="Frickenhaus S."/>
            <person name="Gonzalez K."/>
            <person name="Herman E.K."/>
            <person name="Lin Y.C."/>
            <person name="Napier J."/>
            <person name="Ogata H."/>
            <person name="Sarno A.F."/>
            <person name="Shmutz J."/>
            <person name="Schroeder D."/>
            <person name="de Vargas C."/>
            <person name="Verret F."/>
            <person name="von Dassow P."/>
            <person name="Valentin K."/>
            <person name="Van de Peer Y."/>
            <person name="Wheeler G."/>
            <person name="Dacks J.B."/>
            <person name="Delwiche C.F."/>
            <person name="Dyhrman S.T."/>
            <person name="Glockner G."/>
            <person name="John U."/>
            <person name="Richards T."/>
            <person name="Worden A.Z."/>
            <person name="Zhang X."/>
            <person name="Grigoriev I.V."/>
            <person name="Allen A.E."/>
            <person name="Bidle K."/>
            <person name="Borodovsky M."/>
            <person name="Bowler C."/>
            <person name="Brownlee C."/>
            <person name="Cock J.M."/>
            <person name="Elias M."/>
            <person name="Gladyshev V.N."/>
            <person name="Groth M."/>
            <person name="Guda C."/>
            <person name="Hadaegh A."/>
            <person name="Iglesias-Rodriguez M.D."/>
            <person name="Jenkins J."/>
            <person name="Jones B.M."/>
            <person name="Lawson T."/>
            <person name="Leese F."/>
            <person name="Lindquist E."/>
            <person name="Lobanov A."/>
            <person name="Lomsadze A."/>
            <person name="Malik S.B."/>
            <person name="Marsh M.E."/>
            <person name="Mackinder L."/>
            <person name="Mock T."/>
            <person name="Mueller-Roeber B."/>
            <person name="Pagarete A."/>
            <person name="Parker M."/>
            <person name="Probert I."/>
            <person name="Quesneville H."/>
            <person name="Raines C."/>
            <person name="Rensing S.A."/>
            <person name="Riano-Pachon D.M."/>
            <person name="Richier S."/>
            <person name="Rokitta S."/>
            <person name="Shiraiwa Y."/>
            <person name="Soanes D.M."/>
            <person name="van der Giezen M."/>
            <person name="Wahlund T.M."/>
            <person name="Williams B."/>
            <person name="Wilson W."/>
            <person name="Wolfe G."/>
            <person name="Wurch L.L."/>
        </authorList>
    </citation>
    <scope>NUCLEOTIDE SEQUENCE</scope>
</reference>
<sequence length="152" mass="17062">WTAEEDATLCEEVRRNSSSSGGARWESVRQSLPGRSADAVKNRWRRLERAGGIRGRGSVKGAWSEHEDAVLRERMTEGSTGRTAWTVIASSLPGRSGKQCRDRWHNHLHPDLVQSRWTEQEDGILLEAHAELGNKWAEIAKRLPGRADNAIK</sequence>
<dbReference type="InterPro" id="IPR050560">
    <property type="entry name" value="MYB_TF"/>
</dbReference>
<organism evidence="6 7">
    <name type="scientific">Emiliania huxleyi (strain CCMP1516)</name>
    <dbReference type="NCBI Taxonomy" id="280463"/>
    <lineage>
        <taxon>Eukaryota</taxon>
        <taxon>Haptista</taxon>
        <taxon>Haptophyta</taxon>
        <taxon>Prymnesiophyceae</taxon>
        <taxon>Isochrysidales</taxon>
        <taxon>Noelaerhabdaceae</taxon>
        <taxon>Emiliania</taxon>
    </lineage>
</organism>
<dbReference type="GeneID" id="17268232"/>
<dbReference type="PROSITE" id="PS50090">
    <property type="entry name" value="MYB_LIKE"/>
    <property type="match status" value="3"/>
</dbReference>
<reference evidence="6" key="2">
    <citation type="submission" date="2024-10" db="UniProtKB">
        <authorList>
            <consortium name="EnsemblProtists"/>
        </authorList>
    </citation>
    <scope>IDENTIFICATION</scope>
</reference>
<evidence type="ECO:0000313" key="6">
    <source>
        <dbReference type="EnsemblProtists" id="EOD22703"/>
    </source>
</evidence>
<dbReference type="CDD" id="cd00167">
    <property type="entry name" value="SANT"/>
    <property type="match status" value="3"/>
</dbReference>
<keyword evidence="1" id="KW-0677">Repeat</keyword>
<feature type="region of interest" description="Disordered" evidence="3">
    <location>
        <begin position="1"/>
        <end position="33"/>
    </location>
</feature>